<keyword evidence="1" id="KW-1133">Transmembrane helix</keyword>
<feature type="transmembrane region" description="Helical" evidence="1">
    <location>
        <begin position="73"/>
        <end position="94"/>
    </location>
</feature>
<dbReference type="EMBL" id="PFWI01000206">
    <property type="protein sequence ID" value="PJA61541.1"/>
    <property type="molecule type" value="Genomic_DNA"/>
</dbReference>
<name>A0A2M7YEY0_9BACT</name>
<proteinExistence type="predicted"/>
<evidence type="ECO:0000313" key="2">
    <source>
        <dbReference type="EMBL" id="PJA61541.1"/>
    </source>
</evidence>
<keyword evidence="1" id="KW-0472">Membrane</keyword>
<evidence type="ECO:0000256" key="1">
    <source>
        <dbReference type="SAM" id="Phobius"/>
    </source>
</evidence>
<feature type="transmembrane region" description="Helical" evidence="1">
    <location>
        <begin position="28"/>
        <end position="49"/>
    </location>
</feature>
<gene>
    <name evidence="2" type="ORF">CO162_05780</name>
</gene>
<organism evidence="2 3">
    <name type="scientific">bacterium (Candidatus Ratteibacteria) CG_4_9_14_3_um_filter_41_21</name>
    <dbReference type="NCBI Taxonomy" id="2014289"/>
    <lineage>
        <taxon>Bacteria</taxon>
        <taxon>Candidatus Ratteibacteria</taxon>
    </lineage>
</organism>
<sequence length="101" mass="11671">MLAILGAQTYLDAERFGMRQLSKWLDWAFLWGVGSFLAFIFVFPVYFFYARRRLGAGSSFFWVMPDRKSKKKFAILFLIFVFVIVIATAIGTWVKKLGVAI</sequence>
<dbReference type="Proteomes" id="UP000229213">
    <property type="component" value="Unassembled WGS sequence"/>
</dbReference>
<comment type="caution">
    <text evidence="2">The sequence shown here is derived from an EMBL/GenBank/DDBJ whole genome shotgun (WGS) entry which is preliminary data.</text>
</comment>
<accession>A0A2M7YEY0</accession>
<evidence type="ECO:0000313" key="3">
    <source>
        <dbReference type="Proteomes" id="UP000229213"/>
    </source>
</evidence>
<dbReference type="AlphaFoldDB" id="A0A2M7YEY0"/>
<protein>
    <submittedName>
        <fullName evidence="2">Uncharacterized protein</fullName>
    </submittedName>
</protein>
<reference evidence="3" key="1">
    <citation type="submission" date="2017-09" db="EMBL/GenBank/DDBJ databases">
        <title>Depth-based differentiation of microbial function through sediment-hosted aquifers and enrichment of novel symbionts in the deep terrestrial subsurface.</title>
        <authorList>
            <person name="Probst A.J."/>
            <person name="Ladd B."/>
            <person name="Jarett J.K."/>
            <person name="Geller-Mcgrath D.E."/>
            <person name="Sieber C.M.K."/>
            <person name="Emerson J.B."/>
            <person name="Anantharaman K."/>
            <person name="Thomas B.C."/>
            <person name="Malmstrom R."/>
            <person name="Stieglmeier M."/>
            <person name="Klingl A."/>
            <person name="Woyke T."/>
            <person name="Ryan C.M."/>
            <person name="Banfield J.F."/>
        </authorList>
    </citation>
    <scope>NUCLEOTIDE SEQUENCE [LARGE SCALE GENOMIC DNA]</scope>
</reference>
<keyword evidence="1" id="KW-0812">Transmembrane</keyword>